<evidence type="ECO:0000313" key="14">
    <source>
        <dbReference type="EMBL" id="KAG8034577.1"/>
    </source>
</evidence>
<keyword evidence="3 11" id="KW-0489">Methyltransferase</keyword>
<evidence type="ECO:0000256" key="3">
    <source>
        <dbReference type="ARBA" id="ARBA00022603"/>
    </source>
</evidence>
<gene>
    <name evidence="14" type="ORF">G9C98_007653</name>
</gene>
<dbReference type="Proteomes" id="UP000729913">
    <property type="component" value="Unassembled WGS sequence"/>
</dbReference>
<feature type="transmembrane region" description="Helical" evidence="12">
    <location>
        <begin position="87"/>
        <end position="112"/>
    </location>
</feature>
<keyword evidence="12" id="KW-0812">Transmembrane</keyword>
<feature type="domain" description="SAM-dependent MTase RsmB/NOP-type" evidence="13">
    <location>
        <begin position="236"/>
        <end position="545"/>
    </location>
</feature>
<comment type="catalytic activity">
    <reaction evidence="10">
        <text>a cytidine in rRNA + S-adenosyl-L-methionine = a 5-methylcytidine in rRNA + S-adenosyl-L-homocysteine + H(+)</text>
        <dbReference type="Rhea" id="RHEA:61484"/>
        <dbReference type="Rhea" id="RHEA-COMP:15836"/>
        <dbReference type="Rhea" id="RHEA-COMP:15837"/>
        <dbReference type="ChEBI" id="CHEBI:15378"/>
        <dbReference type="ChEBI" id="CHEBI:57856"/>
        <dbReference type="ChEBI" id="CHEBI:59789"/>
        <dbReference type="ChEBI" id="CHEBI:74483"/>
        <dbReference type="ChEBI" id="CHEBI:82748"/>
    </reaction>
</comment>
<feature type="binding site" evidence="11">
    <location>
        <position position="366"/>
    </location>
    <ligand>
        <name>S-adenosyl-L-methionine</name>
        <dbReference type="ChEBI" id="CHEBI:59789"/>
    </ligand>
</feature>
<feature type="binding site" evidence="11">
    <location>
        <position position="399"/>
    </location>
    <ligand>
        <name>S-adenosyl-L-methionine</name>
        <dbReference type="ChEBI" id="CHEBI:59789"/>
    </ligand>
</feature>
<dbReference type="GO" id="GO:0031167">
    <property type="term" value="P:rRNA methylation"/>
    <property type="evidence" value="ECO:0007669"/>
    <property type="project" value="TreeGrafter"/>
</dbReference>
<dbReference type="InterPro" id="IPR023267">
    <property type="entry name" value="RCMT"/>
</dbReference>
<evidence type="ECO:0000259" key="13">
    <source>
        <dbReference type="PROSITE" id="PS51686"/>
    </source>
</evidence>
<dbReference type="Pfam" id="PF01189">
    <property type="entry name" value="Methyltr_RsmB-F"/>
    <property type="match status" value="1"/>
</dbReference>
<dbReference type="PANTHER" id="PTHR22808">
    <property type="entry name" value="NCL1 YEAST -RELATED NOL1/NOP2/FMU SUN DOMAIN-CONTAINING"/>
    <property type="match status" value="1"/>
</dbReference>
<dbReference type="PROSITE" id="PS51686">
    <property type="entry name" value="SAM_MT_RSMB_NOP"/>
    <property type="match status" value="1"/>
</dbReference>
<evidence type="ECO:0000256" key="8">
    <source>
        <dbReference type="ARBA" id="ARBA00023128"/>
    </source>
</evidence>
<comment type="similarity">
    <text evidence="11">Belongs to the class I-like SAM-binding methyltransferase superfamily. RsmB/NOP family.</text>
</comment>
<keyword evidence="6 11" id="KW-0694">RNA-binding</keyword>
<keyword evidence="15" id="KW-1185">Reference proteome</keyword>
<dbReference type="PANTHER" id="PTHR22808:SF3">
    <property type="entry name" value="5-METHYLCYTOSINE RRNA METHYLTRANSFERASE NSUN4"/>
    <property type="match status" value="1"/>
</dbReference>
<evidence type="ECO:0000256" key="2">
    <source>
        <dbReference type="ARBA" id="ARBA00022552"/>
    </source>
</evidence>
<evidence type="ECO:0000256" key="4">
    <source>
        <dbReference type="ARBA" id="ARBA00022679"/>
    </source>
</evidence>
<keyword evidence="4 11" id="KW-0808">Transferase</keyword>
<keyword evidence="12" id="KW-0472">Membrane</keyword>
<dbReference type="GO" id="GO:0003723">
    <property type="term" value="F:RNA binding"/>
    <property type="evidence" value="ECO:0007669"/>
    <property type="project" value="UniProtKB-UniRule"/>
</dbReference>
<dbReference type="AlphaFoldDB" id="A0A8J5UP69"/>
<keyword evidence="8" id="KW-0496">Mitochondrion</keyword>
<evidence type="ECO:0000256" key="11">
    <source>
        <dbReference type="PROSITE-ProRule" id="PRU01023"/>
    </source>
</evidence>
<reference evidence="14" key="1">
    <citation type="submission" date="2020-03" db="EMBL/GenBank/DDBJ databases">
        <authorList>
            <person name="Chebbi M.A."/>
            <person name="Drezen J.M."/>
        </authorList>
    </citation>
    <scope>NUCLEOTIDE SEQUENCE</scope>
    <source>
        <tissue evidence="14">Whole body</tissue>
    </source>
</reference>
<reference evidence="14" key="2">
    <citation type="submission" date="2021-04" db="EMBL/GenBank/DDBJ databases">
        <title>Genome-wide patterns of bracovirus chromosomal integration into multiple host tissues during parasitism.</title>
        <authorList>
            <person name="Chebbi M.A.C."/>
        </authorList>
    </citation>
    <scope>NUCLEOTIDE SEQUENCE</scope>
    <source>
        <tissue evidence="14">Whole body</tissue>
    </source>
</reference>
<evidence type="ECO:0000256" key="7">
    <source>
        <dbReference type="ARBA" id="ARBA00022946"/>
    </source>
</evidence>
<dbReference type="GO" id="GO:0005762">
    <property type="term" value="C:mitochondrial large ribosomal subunit"/>
    <property type="evidence" value="ECO:0007669"/>
    <property type="project" value="TreeGrafter"/>
</dbReference>
<dbReference type="OrthoDB" id="8020218at2759"/>
<dbReference type="FunFam" id="3.40.50.150:FF:000055">
    <property type="entry name" value="5-methylcytosine rRNA methyltransferase NSUN4"/>
    <property type="match status" value="1"/>
</dbReference>
<feature type="binding site" evidence="11">
    <location>
        <begin position="343"/>
        <end position="349"/>
    </location>
    <ligand>
        <name>S-adenosyl-L-methionine</name>
        <dbReference type="ChEBI" id="CHEBI:59789"/>
    </ligand>
</feature>
<comment type="subcellular location">
    <subcellularLocation>
        <location evidence="1">Mitochondrion</location>
    </subcellularLocation>
</comment>
<evidence type="ECO:0000256" key="12">
    <source>
        <dbReference type="SAM" id="Phobius"/>
    </source>
</evidence>
<feature type="active site" description="Nucleophile" evidence="11">
    <location>
        <position position="470"/>
    </location>
</feature>
<evidence type="ECO:0000256" key="9">
    <source>
        <dbReference type="ARBA" id="ARBA00042050"/>
    </source>
</evidence>
<evidence type="ECO:0000256" key="6">
    <source>
        <dbReference type="ARBA" id="ARBA00022884"/>
    </source>
</evidence>
<dbReference type="GO" id="GO:0008173">
    <property type="term" value="F:RNA methyltransferase activity"/>
    <property type="evidence" value="ECO:0007669"/>
    <property type="project" value="InterPro"/>
</dbReference>
<dbReference type="InterPro" id="IPR001678">
    <property type="entry name" value="MeTrfase_RsmB-F_NOP2_dom"/>
</dbReference>
<dbReference type="InterPro" id="IPR049560">
    <property type="entry name" value="MeTrfase_RsmB-F_NOP2_cat"/>
</dbReference>
<accession>A0A8J5UP69</accession>
<sequence>MIKIRHAQHRCTHKVTRVLNIHTSELAHQCNTTSSRDIDFYSKLWLRIHYTPKELAYQPRALGERIDPDGESCERDPSLFFLSLSPFYLSCSLTLFILRYVVSLLSLLFSVISPVHTTPKTRGARFTIAIQNYEERLRRRDDKVSPQPDSEPKLVSQSAIVNRLKSKAQEELQSLFPPDYDAAGQFMDNKEKHNEDENYEDEVPKIKKLLEPSQMRPIEEDLKSAKADENRIVKPSIGLTSAALQEFIPATKLKGLDDYILESDPYQHYKEGSDFQIRVEPEPTIEFPEHLKIFAFEEGNNSRFPSPRRSLNGTFDYYLMDGASILPVLALGLKPGDTMLDMCAAPGGKSLVALQTLYPQILVCNDIKLSRLHHLEDVMNEYLGNLDHWEERLFLTNKDAREIEDKNVYTKILVDVPCTTDRLNLHTEENNLFKPSRIRERLLLPELQTEILLQALKIMPVGGTVVYSTCSLSPIQNDGVVQMALKKCWEETQSTMIVKDLYEALAPLRCIYRFGNDFGLKYGNIVVPTPKHNWGPLYFCKIVRVN</sequence>
<keyword evidence="5 11" id="KW-0949">S-adenosyl-L-methionine</keyword>
<proteinExistence type="inferred from homology"/>
<name>A0A8J5UP69_9HYME</name>
<evidence type="ECO:0000256" key="5">
    <source>
        <dbReference type="ARBA" id="ARBA00022691"/>
    </source>
</evidence>
<protein>
    <recommendedName>
        <fullName evidence="9">NOL1/NOP2/Sun domain family member 4</fullName>
    </recommendedName>
</protein>
<evidence type="ECO:0000256" key="1">
    <source>
        <dbReference type="ARBA" id="ARBA00004173"/>
    </source>
</evidence>
<evidence type="ECO:0000256" key="10">
    <source>
        <dbReference type="ARBA" id="ARBA00049302"/>
    </source>
</evidence>
<evidence type="ECO:0000313" key="15">
    <source>
        <dbReference type="Proteomes" id="UP000729913"/>
    </source>
</evidence>
<feature type="binding site" evidence="11">
    <location>
        <position position="415"/>
    </location>
    <ligand>
        <name>S-adenosyl-L-methionine</name>
        <dbReference type="ChEBI" id="CHEBI:59789"/>
    </ligand>
</feature>
<organism evidence="14 15">
    <name type="scientific">Cotesia typhae</name>
    <dbReference type="NCBI Taxonomy" id="2053667"/>
    <lineage>
        <taxon>Eukaryota</taxon>
        <taxon>Metazoa</taxon>
        <taxon>Ecdysozoa</taxon>
        <taxon>Arthropoda</taxon>
        <taxon>Hexapoda</taxon>
        <taxon>Insecta</taxon>
        <taxon>Pterygota</taxon>
        <taxon>Neoptera</taxon>
        <taxon>Endopterygota</taxon>
        <taxon>Hymenoptera</taxon>
        <taxon>Apocrita</taxon>
        <taxon>Ichneumonoidea</taxon>
        <taxon>Braconidae</taxon>
        <taxon>Microgastrinae</taxon>
        <taxon>Cotesia</taxon>
    </lineage>
</organism>
<dbReference type="EMBL" id="JAAOIC020000067">
    <property type="protein sequence ID" value="KAG8034577.1"/>
    <property type="molecule type" value="Genomic_DNA"/>
</dbReference>
<keyword evidence="12" id="KW-1133">Transmembrane helix</keyword>
<keyword evidence="7" id="KW-0809">Transit peptide</keyword>
<comment type="caution">
    <text evidence="14">The sequence shown here is derived from an EMBL/GenBank/DDBJ whole genome shotgun (WGS) entry which is preliminary data.</text>
</comment>
<keyword evidence="2" id="KW-0698">rRNA processing</keyword>